<name>A0A7W5AAB3_9ACTN</name>
<dbReference type="EMBL" id="JACHXF010000001">
    <property type="protein sequence ID" value="MBB3092385.1"/>
    <property type="molecule type" value="Genomic_DNA"/>
</dbReference>
<keyword evidence="4" id="KW-1185">Reference proteome</keyword>
<comment type="caution">
    <text evidence="3">The sequence shown here is derived from an EMBL/GenBank/DDBJ whole genome shotgun (WGS) entry which is preliminary data.</text>
</comment>
<dbReference type="CDD" id="cd10917">
    <property type="entry name" value="CE4_NodB_like_6s_7s"/>
    <property type="match status" value="1"/>
</dbReference>
<accession>A0A7W5AAB3</accession>
<dbReference type="GO" id="GO:0016810">
    <property type="term" value="F:hydrolase activity, acting on carbon-nitrogen (but not peptide) bonds"/>
    <property type="evidence" value="ECO:0007669"/>
    <property type="project" value="InterPro"/>
</dbReference>
<evidence type="ECO:0000256" key="1">
    <source>
        <dbReference type="SAM" id="SignalP"/>
    </source>
</evidence>
<evidence type="ECO:0000259" key="2">
    <source>
        <dbReference type="PROSITE" id="PS51677"/>
    </source>
</evidence>
<dbReference type="Proteomes" id="UP000590749">
    <property type="component" value="Unassembled WGS sequence"/>
</dbReference>
<dbReference type="InterPro" id="IPR011330">
    <property type="entry name" value="Glyco_hydro/deAcase_b/a-brl"/>
</dbReference>
<gene>
    <name evidence="3" type="ORF">FHR83_000019</name>
</gene>
<protein>
    <submittedName>
        <fullName evidence="3">Peptidoglycan/xylan/chitin deacetylase (PgdA/CDA1 family)</fullName>
    </submittedName>
</protein>
<dbReference type="PROSITE" id="PS51677">
    <property type="entry name" value="NODB"/>
    <property type="match status" value="1"/>
</dbReference>
<dbReference type="RefSeq" id="WP_183215236.1">
    <property type="nucleotide sequence ID" value="NZ_BMPW01000033.1"/>
</dbReference>
<dbReference type="InterPro" id="IPR050248">
    <property type="entry name" value="Polysacc_deacetylase_ArnD"/>
</dbReference>
<feature type="chain" id="PRO_5030842799" evidence="1">
    <location>
        <begin position="23"/>
        <end position="271"/>
    </location>
</feature>
<evidence type="ECO:0000313" key="4">
    <source>
        <dbReference type="Proteomes" id="UP000590749"/>
    </source>
</evidence>
<sequence>MRLSRRAAMRAALLTAGGAAFGAVGKDTLSQAFGWDRPPVSGGYAAAADAPEALRTANLTIRYFVETTEPVVAFTFDDGPGPQWTPMVLDALDQANIPATFFMVGQNLEEHAGLVRDRMGRHEIGNHSWSHDDLATLDRAGVETELSRTHDMIKKVFHRETTLLRPPYGHLGGSTVLAADHFGYEIVLWSHLMREKYFQDDPDGQIRDIVDNVRPGSIILAHDVGKPHRLVSLRGLSAMFSGLKARGFRFATVSELAALQTRPSPPPPATA</sequence>
<dbReference type="PANTHER" id="PTHR10587">
    <property type="entry name" value="GLYCOSYL TRANSFERASE-RELATED"/>
    <property type="match status" value="1"/>
</dbReference>
<dbReference type="GO" id="GO:0005975">
    <property type="term" value="P:carbohydrate metabolic process"/>
    <property type="evidence" value="ECO:0007669"/>
    <property type="project" value="InterPro"/>
</dbReference>
<dbReference type="InterPro" id="IPR006311">
    <property type="entry name" value="TAT_signal"/>
</dbReference>
<feature type="signal peptide" evidence="1">
    <location>
        <begin position="1"/>
        <end position="22"/>
    </location>
</feature>
<keyword evidence="1" id="KW-0732">Signal</keyword>
<dbReference type="Gene3D" id="3.20.20.370">
    <property type="entry name" value="Glycoside hydrolase/deacetylase"/>
    <property type="match status" value="1"/>
</dbReference>
<dbReference type="AlphaFoldDB" id="A0A7W5AAB3"/>
<feature type="domain" description="NodB homology" evidence="2">
    <location>
        <begin position="70"/>
        <end position="251"/>
    </location>
</feature>
<dbReference type="PROSITE" id="PS51318">
    <property type="entry name" value="TAT"/>
    <property type="match status" value="1"/>
</dbReference>
<dbReference type="Pfam" id="PF01522">
    <property type="entry name" value="Polysacc_deac_1"/>
    <property type="match status" value="1"/>
</dbReference>
<dbReference type="InterPro" id="IPR002509">
    <property type="entry name" value="NODB_dom"/>
</dbReference>
<evidence type="ECO:0000313" key="3">
    <source>
        <dbReference type="EMBL" id="MBB3092385.1"/>
    </source>
</evidence>
<proteinExistence type="predicted"/>
<organism evidence="3 4">
    <name type="scientific">Actinoplanes campanulatus</name>
    <dbReference type="NCBI Taxonomy" id="113559"/>
    <lineage>
        <taxon>Bacteria</taxon>
        <taxon>Bacillati</taxon>
        <taxon>Actinomycetota</taxon>
        <taxon>Actinomycetes</taxon>
        <taxon>Micromonosporales</taxon>
        <taxon>Micromonosporaceae</taxon>
        <taxon>Actinoplanes</taxon>
    </lineage>
</organism>
<reference evidence="3 4" key="1">
    <citation type="submission" date="2020-08" db="EMBL/GenBank/DDBJ databases">
        <title>Genomic Encyclopedia of Type Strains, Phase III (KMG-III): the genomes of soil and plant-associated and newly described type strains.</title>
        <authorList>
            <person name="Whitman W."/>
        </authorList>
    </citation>
    <scope>NUCLEOTIDE SEQUENCE [LARGE SCALE GENOMIC DNA]</scope>
    <source>
        <strain evidence="3 4">CECT 3287</strain>
    </source>
</reference>
<dbReference type="SUPFAM" id="SSF88713">
    <property type="entry name" value="Glycoside hydrolase/deacetylase"/>
    <property type="match status" value="1"/>
</dbReference>